<comment type="caution">
    <text evidence="1">The sequence shown here is derived from an EMBL/GenBank/DDBJ whole genome shotgun (WGS) entry which is preliminary data.</text>
</comment>
<dbReference type="EMBL" id="AWUE01022674">
    <property type="protein sequence ID" value="OMO56875.1"/>
    <property type="molecule type" value="Genomic_DNA"/>
</dbReference>
<organism evidence="1 2">
    <name type="scientific">Corchorus olitorius</name>
    <dbReference type="NCBI Taxonomy" id="93759"/>
    <lineage>
        <taxon>Eukaryota</taxon>
        <taxon>Viridiplantae</taxon>
        <taxon>Streptophyta</taxon>
        <taxon>Embryophyta</taxon>
        <taxon>Tracheophyta</taxon>
        <taxon>Spermatophyta</taxon>
        <taxon>Magnoliopsida</taxon>
        <taxon>eudicotyledons</taxon>
        <taxon>Gunneridae</taxon>
        <taxon>Pentapetalae</taxon>
        <taxon>rosids</taxon>
        <taxon>malvids</taxon>
        <taxon>Malvales</taxon>
        <taxon>Malvaceae</taxon>
        <taxon>Grewioideae</taxon>
        <taxon>Apeibeae</taxon>
        <taxon>Corchorus</taxon>
    </lineage>
</organism>
<protein>
    <submittedName>
        <fullName evidence="1">Uncharacterized protein</fullName>
    </submittedName>
</protein>
<name>A0A1R3GFL2_9ROSI</name>
<dbReference type="Proteomes" id="UP000187203">
    <property type="component" value="Unassembled WGS sequence"/>
</dbReference>
<evidence type="ECO:0000313" key="1">
    <source>
        <dbReference type="EMBL" id="OMO56875.1"/>
    </source>
</evidence>
<dbReference type="AlphaFoldDB" id="A0A1R3GFL2"/>
<proteinExistence type="predicted"/>
<evidence type="ECO:0000313" key="2">
    <source>
        <dbReference type="Proteomes" id="UP000187203"/>
    </source>
</evidence>
<gene>
    <name evidence="1" type="ORF">COLO4_35538</name>
</gene>
<accession>A0A1R3GFL2</accession>
<reference evidence="2" key="1">
    <citation type="submission" date="2013-09" db="EMBL/GenBank/DDBJ databases">
        <title>Corchorus olitorius genome sequencing.</title>
        <authorList>
            <person name="Alam M."/>
            <person name="Haque M.S."/>
            <person name="Islam M.S."/>
            <person name="Emdad E.M."/>
            <person name="Islam M.M."/>
            <person name="Ahmed B."/>
            <person name="Halim A."/>
            <person name="Hossen Q.M.M."/>
            <person name="Hossain M.Z."/>
            <person name="Ahmed R."/>
            <person name="Khan M.M."/>
            <person name="Islam R."/>
            <person name="Rashid M.M."/>
            <person name="Khan S.A."/>
            <person name="Rahman M.S."/>
            <person name="Alam M."/>
            <person name="Yahiya A.S."/>
            <person name="Khan M.S."/>
            <person name="Azam M.S."/>
            <person name="Haque T."/>
            <person name="Lashkar M.Z.H."/>
            <person name="Akhand A.I."/>
            <person name="Morshed G."/>
            <person name="Roy S."/>
            <person name="Uddin K.S."/>
            <person name="Rabeya T."/>
            <person name="Hossain A.S."/>
            <person name="Chowdhury A."/>
            <person name="Snigdha A.R."/>
            <person name="Mortoza M.S."/>
            <person name="Matin S.A."/>
            <person name="Hoque S.M.E."/>
            <person name="Islam M.K."/>
            <person name="Roy D.K."/>
            <person name="Haider R."/>
            <person name="Moosa M.M."/>
            <person name="Elias S.M."/>
            <person name="Hasan A.M."/>
            <person name="Jahan S."/>
            <person name="Shafiuddin M."/>
            <person name="Mahmood N."/>
            <person name="Shommy N.S."/>
        </authorList>
    </citation>
    <scope>NUCLEOTIDE SEQUENCE [LARGE SCALE GENOMIC DNA]</scope>
    <source>
        <strain evidence="2">cv. O-4</strain>
    </source>
</reference>
<sequence>MGRRFQGIKTVRVCNTTGFVPIPNLSRPIEKISLR</sequence>
<keyword evidence="2" id="KW-1185">Reference proteome</keyword>